<sequence>MSDSSRSSSVGTVTSKIPITTATKRATLSTHALTLSLDDSRRRLLVRTPPIPPLAATRPGLDVRVGMQLPQHPGWALDRRGEEQVHASLTVVHWEVGDLRFPWKRGKDAGHRIKQRFLHYFVALCLPVQLQVLRATGGQSPLQKQHLRISLESGTDSGDVCPVSHESYINIPCRPESLCPAPAPAAQGVACVGSVANPQLQTALNEAASNITAFSLLKNLHHSNPGTQLSARTRRTHLFLDPDDVKGFPFKLQLANIRPAENHRIRTNTQTHDKTQNNNHADTVACCKQADASGEKRGGLRPREKTRPRVNQDQTHREDGAEGQKRQRD</sequence>
<feature type="compositionally biased region" description="Basic and acidic residues" evidence="1">
    <location>
        <begin position="314"/>
        <end position="329"/>
    </location>
</feature>
<protein>
    <submittedName>
        <fullName evidence="2">Uncharacterized protein</fullName>
    </submittedName>
</protein>
<keyword evidence="3" id="KW-1185">Reference proteome</keyword>
<feature type="compositionally biased region" description="Basic and acidic residues" evidence="1">
    <location>
        <begin position="293"/>
        <end position="307"/>
    </location>
</feature>
<name>A0A4Z2ITP2_9TELE</name>
<gene>
    <name evidence="2" type="ORF">EYF80_009180</name>
</gene>
<evidence type="ECO:0000313" key="3">
    <source>
        <dbReference type="Proteomes" id="UP000314294"/>
    </source>
</evidence>
<dbReference type="Proteomes" id="UP000314294">
    <property type="component" value="Unassembled WGS sequence"/>
</dbReference>
<dbReference type="AlphaFoldDB" id="A0A4Z2ITP2"/>
<evidence type="ECO:0000256" key="1">
    <source>
        <dbReference type="SAM" id="MobiDB-lite"/>
    </source>
</evidence>
<dbReference type="EMBL" id="SRLO01000053">
    <property type="protein sequence ID" value="TNN80672.1"/>
    <property type="molecule type" value="Genomic_DNA"/>
</dbReference>
<evidence type="ECO:0000313" key="2">
    <source>
        <dbReference type="EMBL" id="TNN80672.1"/>
    </source>
</evidence>
<accession>A0A4Z2ITP2</accession>
<organism evidence="2 3">
    <name type="scientific">Liparis tanakae</name>
    <name type="common">Tanaka's snailfish</name>
    <dbReference type="NCBI Taxonomy" id="230148"/>
    <lineage>
        <taxon>Eukaryota</taxon>
        <taxon>Metazoa</taxon>
        <taxon>Chordata</taxon>
        <taxon>Craniata</taxon>
        <taxon>Vertebrata</taxon>
        <taxon>Euteleostomi</taxon>
        <taxon>Actinopterygii</taxon>
        <taxon>Neopterygii</taxon>
        <taxon>Teleostei</taxon>
        <taxon>Neoteleostei</taxon>
        <taxon>Acanthomorphata</taxon>
        <taxon>Eupercaria</taxon>
        <taxon>Perciformes</taxon>
        <taxon>Cottioidei</taxon>
        <taxon>Cottales</taxon>
        <taxon>Liparidae</taxon>
        <taxon>Liparis</taxon>
    </lineage>
</organism>
<reference evidence="2 3" key="1">
    <citation type="submission" date="2019-03" db="EMBL/GenBank/DDBJ databases">
        <title>First draft genome of Liparis tanakae, snailfish: a comprehensive survey of snailfish specific genes.</title>
        <authorList>
            <person name="Kim W."/>
            <person name="Song I."/>
            <person name="Jeong J.-H."/>
            <person name="Kim D."/>
            <person name="Kim S."/>
            <person name="Ryu S."/>
            <person name="Song J.Y."/>
            <person name="Lee S.K."/>
        </authorList>
    </citation>
    <scope>NUCLEOTIDE SEQUENCE [LARGE SCALE GENOMIC DNA]</scope>
    <source>
        <tissue evidence="2">Muscle</tissue>
    </source>
</reference>
<comment type="caution">
    <text evidence="2">The sequence shown here is derived from an EMBL/GenBank/DDBJ whole genome shotgun (WGS) entry which is preliminary data.</text>
</comment>
<feature type="region of interest" description="Disordered" evidence="1">
    <location>
        <begin position="289"/>
        <end position="329"/>
    </location>
</feature>
<proteinExistence type="predicted"/>